<proteinExistence type="inferred from homology"/>
<dbReference type="SUPFAM" id="SSF47090">
    <property type="entry name" value="PGBD-like"/>
    <property type="match status" value="1"/>
</dbReference>
<keyword evidence="3" id="KW-0808">Transferase</keyword>
<evidence type="ECO:0000256" key="8">
    <source>
        <dbReference type="SAM" id="SignalP"/>
    </source>
</evidence>
<reference evidence="10 11" key="1">
    <citation type="submission" date="2019-12" db="EMBL/GenBank/DDBJ databases">
        <title>Whole-genome sequencing of Allorhizobium vitis.</title>
        <authorList>
            <person name="Gan H.M."/>
            <person name="Szegedi E."/>
            <person name="Burr T."/>
            <person name="Savka M.A."/>
        </authorList>
    </citation>
    <scope>NUCLEOTIDE SEQUENCE [LARGE SCALE GENOMIC DNA]</scope>
    <source>
        <strain evidence="10 11">CG516</strain>
    </source>
</reference>
<dbReference type="PANTHER" id="PTHR41533">
    <property type="entry name" value="L,D-TRANSPEPTIDASE HI_1667-RELATED"/>
    <property type="match status" value="1"/>
</dbReference>
<keyword evidence="5 7" id="KW-0573">Peptidoglycan synthesis</keyword>
<dbReference type="InterPro" id="IPR005490">
    <property type="entry name" value="LD_TPept_cat_dom"/>
</dbReference>
<protein>
    <submittedName>
        <fullName evidence="10">L,D-transpeptidase family protein</fullName>
    </submittedName>
</protein>
<dbReference type="Proteomes" id="UP000477951">
    <property type="component" value="Unassembled WGS sequence"/>
</dbReference>
<dbReference type="SUPFAM" id="SSF141523">
    <property type="entry name" value="L,D-transpeptidase catalytic domain-like"/>
    <property type="match status" value="1"/>
</dbReference>
<evidence type="ECO:0000256" key="6">
    <source>
        <dbReference type="ARBA" id="ARBA00023316"/>
    </source>
</evidence>
<dbReference type="Pfam" id="PF03734">
    <property type="entry name" value="YkuD"/>
    <property type="match status" value="1"/>
</dbReference>
<evidence type="ECO:0000256" key="4">
    <source>
        <dbReference type="ARBA" id="ARBA00022960"/>
    </source>
</evidence>
<dbReference type="EMBL" id="WPHR01000003">
    <property type="protein sequence ID" value="MUZ72021.1"/>
    <property type="molecule type" value="Genomic_DNA"/>
</dbReference>
<sequence>MQKPSLNRALIAVLLTTSTVVAALPQTASATTLMDLLRGRSEERRQPAPAEIIPQAQLRDPEPIQKVAAPRYYAYKAENKRAISIKAPDMPIPVFGEDHALAVAHLAMSQVKVEATPDVAQAVENYYNNKGALIWASDTAITDKAKSAIAALATADTAGLEPADYAVKVPDGLDTMPEDARRQALMAFELNLSAKILTYVQDTVRGRLDPNRISGYHDFKRKTVNLDPVLDLVRSSPDIAAYLHGRDPASPQFQALKAELAKLVAEANQQQSKPVKINLTGVLKPGGSNPELANIVEGIKTYGSDALKTEHALTLTDYTGTPDYTPELVALVESYQKERGLKPDGVIGQATVRTMVGHSNAEKIEKLVVAMEQLRWLPADLGPRYVFINQPAFEAYYFNDRQQQIAMKVVVGAPQHQTFFFQNMIQTVEFNPYWGVPRSIIVNEMLPKLRQDPSYLDRLGYEVSYKGRKVASSQVDWYTTSDVDVRQPPSSDNALGDLKILFPNAHAIYMHDTPAKSFFKRDMRALSHGCVRLAEPRVMAAAVMGTTVEDIDAQIASGQNRAVQVPQKFPVYVAYFTAWPDKDGVVRYYDDVYGRDEATRKAFDVTSTSRGVQS</sequence>
<evidence type="ECO:0000256" key="1">
    <source>
        <dbReference type="ARBA" id="ARBA00004752"/>
    </source>
</evidence>
<evidence type="ECO:0000313" key="11">
    <source>
        <dbReference type="Proteomes" id="UP000477951"/>
    </source>
</evidence>
<evidence type="ECO:0000256" key="7">
    <source>
        <dbReference type="PROSITE-ProRule" id="PRU01373"/>
    </source>
</evidence>
<keyword evidence="8" id="KW-0732">Signal</keyword>
<dbReference type="PROSITE" id="PS52029">
    <property type="entry name" value="LD_TPASE"/>
    <property type="match status" value="1"/>
</dbReference>
<evidence type="ECO:0000256" key="3">
    <source>
        <dbReference type="ARBA" id="ARBA00022679"/>
    </source>
</evidence>
<dbReference type="Pfam" id="PF20142">
    <property type="entry name" value="Scaffold"/>
    <property type="match status" value="1"/>
</dbReference>
<dbReference type="GO" id="GO:0016740">
    <property type="term" value="F:transferase activity"/>
    <property type="evidence" value="ECO:0007669"/>
    <property type="project" value="UniProtKB-KW"/>
</dbReference>
<comment type="pathway">
    <text evidence="1 7">Cell wall biogenesis; peptidoglycan biosynthesis.</text>
</comment>
<dbReference type="Gene3D" id="2.40.440.10">
    <property type="entry name" value="L,D-transpeptidase catalytic domain-like"/>
    <property type="match status" value="1"/>
</dbReference>
<dbReference type="UniPathway" id="UPA00219"/>
<keyword evidence="6 7" id="KW-0961">Cell wall biogenesis/degradation</keyword>
<dbReference type="RefSeq" id="WP_156613931.1">
    <property type="nucleotide sequence ID" value="NZ_WPHR01000003.1"/>
</dbReference>
<dbReference type="GO" id="GO:0004180">
    <property type="term" value="F:carboxypeptidase activity"/>
    <property type="evidence" value="ECO:0007669"/>
    <property type="project" value="UniProtKB-ARBA"/>
</dbReference>
<comment type="similarity">
    <text evidence="2">Belongs to the YkuD family.</text>
</comment>
<dbReference type="GO" id="GO:0009252">
    <property type="term" value="P:peptidoglycan biosynthetic process"/>
    <property type="evidence" value="ECO:0007669"/>
    <property type="project" value="UniProtKB-UniPathway"/>
</dbReference>
<dbReference type="Gene3D" id="1.10.101.10">
    <property type="entry name" value="PGBD-like superfamily/PGBD"/>
    <property type="match status" value="1"/>
</dbReference>
<accession>A0A6L6VB18</accession>
<feature type="chain" id="PRO_5027095202" evidence="8">
    <location>
        <begin position="23"/>
        <end position="614"/>
    </location>
</feature>
<feature type="active site" description="Proton donor/acceptor" evidence="7">
    <location>
        <position position="511"/>
    </location>
</feature>
<evidence type="ECO:0000313" key="10">
    <source>
        <dbReference type="EMBL" id="MUZ72021.1"/>
    </source>
</evidence>
<dbReference type="PANTHER" id="PTHR41533:SF2">
    <property type="entry name" value="BLR7131 PROTEIN"/>
    <property type="match status" value="1"/>
</dbReference>
<dbReference type="InterPro" id="IPR036366">
    <property type="entry name" value="PGBDSf"/>
</dbReference>
<dbReference type="InterPro" id="IPR036365">
    <property type="entry name" value="PGBD-like_sf"/>
</dbReference>
<keyword evidence="4 7" id="KW-0133">Cell shape</keyword>
<feature type="signal peptide" evidence="8">
    <location>
        <begin position="1"/>
        <end position="22"/>
    </location>
</feature>
<feature type="domain" description="L,D-TPase catalytic" evidence="9">
    <location>
        <begin position="384"/>
        <end position="551"/>
    </location>
</feature>
<evidence type="ECO:0000256" key="2">
    <source>
        <dbReference type="ARBA" id="ARBA00005992"/>
    </source>
</evidence>
<evidence type="ECO:0000259" key="9">
    <source>
        <dbReference type="PROSITE" id="PS52029"/>
    </source>
</evidence>
<feature type="active site" description="Nucleophile" evidence="7">
    <location>
        <position position="530"/>
    </location>
</feature>
<gene>
    <name evidence="10" type="ORF">GOZ90_04920</name>
</gene>
<dbReference type="CDD" id="cd16913">
    <property type="entry name" value="YkuD_like"/>
    <property type="match status" value="1"/>
</dbReference>
<organism evidence="10 11">
    <name type="scientific">Agrobacterium vitis</name>
    <name type="common">Rhizobium vitis</name>
    <dbReference type="NCBI Taxonomy" id="373"/>
    <lineage>
        <taxon>Bacteria</taxon>
        <taxon>Pseudomonadati</taxon>
        <taxon>Pseudomonadota</taxon>
        <taxon>Alphaproteobacteria</taxon>
        <taxon>Hyphomicrobiales</taxon>
        <taxon>Rhizobiaceae</taxon>
        <taxon>Rhizobium/Agrobacterium group</taxon>
        <taxon>Agrobacterium</taxon>
    </lineage>
</organism>
<dbReference type="AlphaFoldDB" id="A0A6L6VB18"/>
<dbReference type="InterPro" id="IPR045380">
    <property type="entry name" value="LD_TPept_scaffold_dom"/>
</dbReference>
<name>A0A6L6VB18_AGRVI</name>
<dbReference type="InterPro" id="IPR038063">
    <property type="entry name" value="Transpep_catalytic_dom"/>
</dbReference>
<evidence type="ECO:0000256" key="5">
    <source>
        <dbReference type="ARBA" id="ARBA00022984"/>
    </source>
</evidence>
<dbReference type="InterPro" id="IPR052905">
    <property type="entry name" value="LD-transpeptidase_YkuD-like"/>
</dbReference>
<dbReference type="GO" id="GO:0071555">
    <property type="term" value="P:cell wall organization"/>
    <property type="evidence" value="ECO:0007669"/>
    <property type="project" value="UniProtKB-UniRule"/>
</dbReference>
<dbReference type="GO" id="GO:0008360">
    <property type="term" value="P:regulation of cell shape"/>
    <property type="evidence" value="ECO:0007669"/>
    <property type="project" value="UniProtKB-UniRule"/>
</dbReference>
<comment type="caution">
    <text evidence="10">The sequence shown here is derived from an EMBL/GenBank/DDBJ whole genome shotgun (WGS) entry which is preliminary data.</text>
</comment>